<gene>
    <name evidence="1" type="ORF">C9F00_24405</name>
</gene>
<protein>
    <submittedName>
        <fullName evidence="1">Uncharacterized protein</fullName>
    </submittedName>
</protein>
<comment type="caution">
    <text evidence="1">The sequence shown here is derived from an EMBL/GenBank/DDBJ whole genome shotgun (WGS) entry which is preliminary data.</text>
</comment>
<sequence length="175" mass="19170">MTEQQACTLCGAGGHTAAQCNWNKADGAHVPDAVFEAEFMTWWEEHGQYCRSGAGDYERTFAFQAWRHLYPQLMAALAQPSLAFSKPSLLKDSDVRYAANAQSSPATEPEQPEVVAWALQRKSDGLVRATWHQKPSETQYEIAELDGDVIAPLSAPPAARGGARSACVMREQMSP</sequence>
<organism evidence="1 2">
    <name type="scientific">Salmonella enterica subsp. enterica serovar Wilhelmsburg</name>
    <dbReference type="NCBI Taxonomy" id="1960126"/>
    <lineage>
        <taxon>Bacteria</taxon>
        <taxon>Pseudomonadati</taxon>
        <taxon>Pseudomonadota</taxon>
        <taxon>Gammaproteobacteria</taxon>
        <taxon>Enterobacterales</taxon>
        <taxon>Enterobacteriaceae</taxon>
        <taxon>Salmonella</taxon>
    </lineage>
</organism>
<evidence type="ECO:0000313" key="1">
    <source>
        <dbReference type="EMBL" id="TGC63315.1"/>
    </source>
</evidence>
<evidence type="ECO:0000313" key="2">
    <source>
        <dbReference type="Proteomes" id="UP000297538"/>
    </source>
</evidence>
<dbReference type="EMBL" id="PYKC01000171">
    <property type="protein sequence ID" value="TGC63315.1"/>
    <property type="molecule type" value="Genomic_DNA"/>
</dbReference>
<dbReference type="Proteomes" id="UP000297538">
    <property type="component" value="Unassembled WGS sequence"/>
</dbReference>
<dbReference type="AlphaFoldDB" id="A0A659NYW2"/>
<reference evidence="1 2" key="1">
    <citation type="submission" date="2018-03" db="EMBL/GenBank/DDBJ databases">
        <title>Non-Typhoidal Salmonella genome sequencing and assembly.</title>
        <authorList>
            <person name="Matchawe C."/>
        </authorList>
    </citation>
    <scope>NUCLEOTIDE SEQUENCE [LARGE SCALE GENOMIC DNA]</scope>
    <source>
        <strain evidence="1 2">34ev</strain>
    </source>
</reference>
<name>A0A659NYW2_SALET</name>
<proteinExistence type="predicted"/>
<accession>A0A659NYW2</accession>